<dbReference type="SUPFAM" id="SSF56672">
    <property type="entry name" value="DNA/RNA polymerases"/>
    <property type="match status" value="1"/>
</dbReference>
<evidence type="ECO:0000313" key="2">
    <source>
        <dbReference type="Ensembl" id="ENSACLP00000062142.1"/>
    </source>
</evidence>
<dbReference type="PANTHER" id="PTHR47027">
    <property type="entry name" value="REVERSE TRANSCRIPTASE DOMAIN-CONTAINING PROTEIN"/>
    <property type="match status" value="1"/>
</dbReference>
<evidence type="ECO:0000313" key="3">
    <source>
        <dbReference type="Proteomes" id="UP000265100"/>
    </source>
</evidence>
<accession>A0AAX7U013</accession>
<reference evidence="2" key="4">
    <citation type="submission" date="2025-09" db="UniProtKB">
        <authorList>
            <consortium name="Ensembl"/>
        </authorList>
    </citation>
    <scope>IDENTIFICATION</scope>
</reference>
<protein>
    <recommendedName>
        <fullName evidence="1">Reverse transcriptase domain-containing protein</fullName>
    </recommendedName>
</protein>
<sequence length="613" mass="70018">MATYQDLARQVKRSCRRDRREWIEAKGIEAQEAADRNDTRTLYRIVRDLTGARGGRGVPIRDKNGRVLLTAAEQEQRWVEHFRDTLNQPEPPQRFEAEDLAPSMDLLPVDIGQISITEVKTAIRLLKSGKAAGLDEILAEMLKNGGPHLEAALTRLLNACWSTSHVPDDWTKGTIIKLPKKGDLGDCNNWRGITLLSVPGKVFCLALLNRLRHAVNERLREEQAGFRSGRSCVEQIFTLRMIIEQTLEYQKKISINFIDFVHRPTLWAILRHYGVPQQFVDAFRCLYSNSRCCVRTDDGCTAFFKINTGVRQGCVLSPFLFLLVIDFIMRRSVDQADIGVPWHEARNLTDLDFADDIALLGSTQEDLQKLTAALQREATKVGLRISAKKTKVLRVGYARARIPVMINQQRAEEVENFTYLGSIISNDGVSDRDVDARVGKAVGVLRRLQPIWNSTSLNVRVKIRLLNSIVFPTALYASETWRSTSAIIQHLNVLQQGGLRRILRISYRDRITNEEVLQRAGTRPLADVVAERRFRFAGHILRLPPHRPAKIAMTWRPRTGKRKQGRPKTTWRRTFMDDLRTVDIAWDEAEAVAADRHRWRSLAARCAARRRRN</sequence>
<evidence type="ECO:0000259" key="1">
    <source>
        <dbReference type="PROSITE" id="PS50878"/>
    </source>
</evidence>
<dbReference type="CDD" id="cd01650">
    <property type="entry name" value="RT_nLTR_like"/>
    <property type="match status" value="1"/>
</dbReference>
<dbReference type="Pfam" id="PF00078">
    <property type="entry name" value="RVT_1"/>
    <property type="match status" value="1"/>
</dbReference>
<name>A0AAX7U013_ASTCA</name>
<dbReference type="PANTHER" id="PTHR47027:SF25">
    <property type="entry name" value="REVERSE TRANSCRIPTASE DOMAIN-CONTAINING PROTEIN"/>
    <property type="match status" value="1"/>
</dbReference>
<reference evidence="3" key="2">
    <citation type="submission" date="2023-03" db="EMBL/GenBank/DDBJ databases">
        <authorList>
            <consortium name="Wellcome Sanger Institute Data Sharing"/>
        </authorList>
    </citation>
    <scope>NUCLEOTIDE SEQUENCE [LARGE SCALE GENOMIC DNA]</scope>
</reference>
<feature type="domain" description="Reverse transcriptase" evidence="1">
    <location>
        <begin position="159"/>
        <end position="424"/>
    </location>
</feature>
<dbReference type="PROSITE" id="PS50878">
    <property type="entry name" value="RT_POL"/>
    <property type="match status" value="1"/>
</dbReference>
<reference evidence="2 3" key="1">
    <citation type="submission" date="2018-05" db="EMBL/GenBank/DDBJ databases">
        <authorList>
            <person name="Datahose"/>
        </authorList>
    </citation>
    <scope>NUCLEOTIDE SEQUENCE</scope>
</reference>
<dbReference type="AlphaFoldDB" id="A0AAX7U013"/>
<dbReference type="InterPro" id="IPR043502">
    <property type="entry name" value="DNA/RNA_pol_sf"/>
</dbReference>
<dbReference type="InterPro" id="IPR000477">
    <property type="entry name" value="RT_dom"/>
</dbReference>
<organism evidence="2 3">
    <name type="scientific">Astatotilapia calliptera</name>
    <name type="common">Eastern happy</name>
    <name type="synonym">Chromis callipterus</name>
    <dbReference type="NCBI Taxonomy" id="8154"/>
    <lineage>
        <taxon>Eukaryota</taxon>
        <taxon>Metazoa</taxon>
        <taxon>Chordata</taxon>
        <taxon>Craniata</taxon>
        <taxon>Vertebrata</taxon>
        <taxon>Euteleostomi</taxon>
        <taxon>Actinopterygii</taxon>
        <taxon>Neopterygii</taxon>
        <taxon>Teleostei</taxon>
        <taxon>Neoteleostei</taxon>
        <taxon>Acanthomorphata</taxon>
        <taxon>Ovalentaria</taxon>
        <taxon>Cichlomorphae</taxon>
        <taxon>Cichliformes</taxon>
        <taxon>Cichlidae</taxon>
        <taxon>African cichlids</taxon>
        <taxon>Pseudocrenilabrinae</taxon>
        <taxon>Haplochromini</taxon>
        <taxon>Astatotilapia</taxon>
    </lineage>
</organism>
<dbReference type="Ensembl" id="ENSACLT00000078647.1">
    <property type="protein sequence ID" value="ENSACLP00000062142.1"/>
    <property type="gene ID" value="ENSACLG00000030932.1"/>
</dbReference>
<proteinExistence type="predicted"/>
<keyword evidence="3" id="KW-1185">Reference proteome</keyword>
<dbReference type="GeneTree" id="ENSGT00940000169881"/>
<dbReference type="Proteomes" id="UP000265100">
    <property type="component" value="Chromosome 12"/>
</dbReference>
<reference evidence="2" key="3">
    <citation type="submission" date="2025-08" db="UniProtKB">
        <authorList>
            <consortium name="Ensembl"/>
        </authorList>
    </citation>
    <scope>IDENTIFICATION</scope>
</reference>